<accession>A0A6A0GNY5</accession>
<name>A0A6A0GNY5_HYAAZ</name>
<comment type="caution">
    <text evidence="3">The sequence shown here is derived from an EMBL/GenBank/DDBJ whole genome shotgun (WGS) entry which is preliminary data.</text>
</comment>
<dbReference type="InterPro" id="IPR011990">
    <property type="entry name" value="TPR-like_helical_dom_sf"/>
</dbReference>
<dbReference type="PANTHER" id="PTHR13891:SF1">
    <property type="entry name" value="CYTOCHROME C OXIDASE ASSEMBLY FACTOR 7"/>
    <property type="match status" value="1"/>
</dbReference>
<sequence length="156" mass="18336">MDYDFQKEEDVKEFLEKLGVEYRFSCFSEKRPDSCHLLGEYFETIKTDYEKAMKVFKNNCDEYKFARSCNQKYVKAILFHRQNGMEMLLRGCDLNNQHACYYASAVYITGREEYNIPSDMEKAFKYADRGCELGSIHACGNLSMVRTHLTTNTFPQ</sequence>
<reference evidence="3" key="3">
    <citation type="submission" date="2019-06" db="EMBL/GenBank/DDBJ databases">
        <authorList>
            <person name="Poynton C."/>
            <person name="Hasenbein S."/>
            <person name="Benoit J.B."/>
            <person name="Sepulveda M.S."/>
            <person name="Poelchau M.F."/>
            <person name="Murali S.C."/>
            <person name="Chen S."/>
            <person name="Glastad K.M."/>
            <person name="Werren J.H."/>
            <person name="Vineis J.H."/>
            <person name="Bowen J.L."/>
            <person name="Friedrich M."/>
            <person name="Jones J."/>
            <person name="Robertson H.M."/>
            <person name="Feyereisen R."/>
            <person name="Mechler-Hickson A."/>
            <person name="Mathers N."/>
            <person name="Lee C.E."/>
            <person name="Colbourne J.K."/>
            <person name="Biales A."/>
            <person name="Johnston J.S."/>
            <person name="Wellborn G.A."/>
            <person name="Rosendale A.J."/>
            <person name="Cridge A.G."/>
            <person name="Munoz-Torres M.C."/>
            <person name="Bain P.A."/>
            <person name="Manny A.R."/>
            <person name="Major K.M."/>
            <person name="Lambert F.N."/>
            <person name="Vulpe C.D."/>
            <person name="Tuck P."/>
            <person name="Blalock B.J."/>
            <person name="Lin Y.-Y."/>
            <person name="Smith M.E."/>
            <person name="Ochoa-Acuna H."/>
            <person name="Chen M.-J.M."/>
            <person name="Childers C.P."/>
            <person name="Qu J."/>
            <person name="Dugan S."/>
            <person name="Lee S.L."/>
            <person name="Chao H."/>
            <person name="Dinh H."/>
            <person name="Han Y."/>
            <person name="Doddapaneni H."/>
            <person name="Worley K.C."/>
            <person name="Muzny D.M."/>
            <person name="Gibbs R.A."/>
            <person name="Richards S."/>
        </authorList>
    </citation>
    <scope>NUCLEOTIDE SEQUENCE</scope>
    <source>
        <strain evidence="3">HAZT.00-mixed</strain>
        <tissue evidence="3">Whole organism</tissue>
    </source>
</reference>
<dbReference type="Gene3D" id="1.25.40.10">
    <property type="entry name" value="Tetratricopeptide repeat domain"/>
    <property type="match status" value="1"/>
</dbReference>
<reference evidence="3" key="2">
    <citation type="journal article" date="2018" name="Environ. Sci. Technol.">
        <title>The Toxicogenome of Hyalella azteca: A Model for Sediment Ecotoxicology and Evolutionary Toxicology.</title>
        <authorList>
            <person name="Poynton H.C."/>
            <person name="Hasenbein S."/>
            <person name="Benoit J.B."/>
            <person name="Sepulveda M.S."/>
            <person name="Poelchau M.F."/>
            <person name="Hughes D.S.T."/>
            <person name="Murali S.C."/>
            <person name="Chen S."/>
            <person name="Glastad K.M."/>
            <person name="Goodisman M.A.D."/>
            <person name="Werren J.H."/>
            <person name="Vineis J.H."/>
            <person name="Bowen J.L."/>
            <person name="Friedrich M."/>
            <person name="Jones J."/>
            <person name="Robertson H.M."/>
            <person name="Feyereisen R."/>
            <person name="Mechler-Hickson A."/>
            <person name="Mathers N."/>
            <person name="Lee C.E."/>
            <person name="Colbourne J.K."/>
            <person name="Biales A."/>
            <person name="Johnston J.S."/>
            <person name="Wellborn G.A."/>
            <person name="Rosendale A.J."/>
            <person name="Cridge A.G."/>
            <person name="Munoz-Torres M.C."/>
            <person name="Bain P.A."/>
            <person name="Manny A.R."/>
            <person name="Major K.M."/>
            <person name="Lambert F.N."/>
            <person name="Vulpe C.D."/>
            <person name="Tuck P."/>
            <person name="Blalock B.J."/>
            <person name="Lin Y.Y."/>
            <person name="Smith M.E."/>
            <person name="Ochoa-Acuna H."/>
            <person name="Chen M.M."/>
            <person name="Childers C.P."/>
            <person name="Qu J."/>
            <person name="Dugan S."/>
            <person name="Lee S.L."/>
            <person name="Chao H."/>
            <person name="Dinh H."/>
            <person name="Han Y."/>
            <person name="Doddapaneni H."/>
            <person name="Worley K.C."/>
            <person name="Muzny D.M."/>
            <person name="Gibbs R.A."/>
            <person name="Richards S."/>
        </authorList>
    </citation>
    <scope>NUCLEOTIDE SEQUENCE</scope>
    <source>
        <strain evidence="3">HAZT.00-mixed</strain>
        <tissue evidence="3">Whole organism</tissue>
    </source>
</reference>
<organism evidence="3">
    <name type="scientific">Hyalella azteca</name>
    <name type="common">Amphipod</name>
    <dbReference type="NCBI Taxonomy" id="294128"/>
    <lineage>
        <taxon>Eukaryota</taxon>
        <taxon>Metazoa</taxon>
        <taxon>Ecdysozoa</taxon>
        <taxon>Arthropoda</taxon>
        <taxon>Crustacea</taxon>
        <taxon>Multicrustacea</taxon>
        <taxon>Malacostraca</taxon>
        <taxon>Eumalacostraca</taxon>
        <taxon>Peracarida</taxon>
        <taxon>Amphipoda</taxon>
        <taxon>Senticaudata</taxon>
        <taxon>Talitrida</taxon>
        <taxon>Talitroidea</taxon>
        <taxon>Hyalellidae</taxon>
        <taxon>Hyalella</taxon>
    </lineage>
</organism>
<gene>
    <name evidence="3" type="ORF">HAZT_HAZT001829</name>
</gene>
<dbReference type="EMBL" id="JQDR03017807">
    <property type="protein sequence ID" value="KAA0183365.1"/>
    <property type="molecule type" value="Genomic_DNA"/>
</dbReference>
<dbReference type="SMART" id="SM00671">
    <property type="entry name" value="SEL1"/>
    <property type="match status" value="2"/>
</dbReference>
<dbReference type="InterPro" id="IPR006597">
    <property type="entry name" value="Sel1-like"/>
</dbReference>
<dbReference type="PANTHER" id="PTHR13891">
    <property type="entry name" value="CYTOCHROME C OXIDASE ASSEMBLY FACTOR 7"/>
    <property type="match status" value="1"/>
</dbReference>
<dbReference type="Proteomes" id="UP000711488">
    <property type="component" value="Unassembled WGS sequence"/>
</dbReference>
<comment type="similarity">
    <text evidence="1">Belongs to the hcp beta-lactamase family.</text>
</comment>
<evidence type="ECO:0000313" key="3">
    <source>
        <dbReference type="EMBL" id="KAA0183365.1"/>
    </source>
</evidence>
<dbReference type="GO" id="GO:0005758">
    <property type="term" value="C:mitochondrial intermembrane space"/>
    <property type="evidence" value="ECO:0007669"/>
    <property type="project" value="TreeGrafter"/>
</dbReference>
<dbReference type="InterPro" id="IPR040239">
    <property type="entry name" value="HcpB-like"/>
</dbReference>
<keyword evidence="2" id="KW-0677">Repeat</keyword>
<dbReference type="SUPFAM" id="SSF81901">
    <property type="entry name" value="HCP-like"/>
    <property type="match status" value="1"/>
</dbReference>
<protein>
    <submittedName>
        <fullName evidence="3">Uncharacterized protein</fullName>
    </submittedName>
</protein>
<evidence type="ECO:0000256" key="2">
    <source>
        <dbReference type="ARBA" id="ARBA00022737"/>
    </source>
</evidence>
<proteinExistence type="inferred from homology"/>
<evidence type="ECO:0000256" key="1">
    <source>
        <dbReference type="ARBA" id="ARBA00008486"/>
    </source>
</evidence>
<dbReference type="AlphaFoldDB" id="A0A6A0GNY5"/>
<reference evidence="3" key="1">
    <citation type="submission" date="2014-08" db="EMBL/GenBank/DDBJ databases">
        <authorList>
            <person name="Murali S."/>
            <person name="Richards S."/>
            <person name="Bandaranaike D."/>
            <person name="Bellair M."/>
            <person name="Blankenburg K."/>
            <person name="Chao H."/>
            <person name="Dinh H."/>
            <person name="Doddapaneni H."/>
            <person name="Dugan-Rocha S."/>
            <person name="Elkadiri S."/>
            <person name="Gnanaolivu R."/>
            <person name="Hughes D."/>
            <person name="Lee S."/>
            <person name="Li M."/>
            <person name="Ming W."/>
            <person name="Munidasa M."/>
            <person name="Muniz J."/>
            <person name="Nguyen L."/>
            <person name="Osuji N."/>
            <person name="Pu L.-L."/>
            <person name="Puazo M."/>
            <person name="Skinner E."/>
            <person name="Qu C."/>
            <person name="Quiroz J."/>
            <person name="Raj R."/>
            <person name="Weissenberger G."/>
            <person name="Xin Y."/>
            <person name="Zou X."/>
            <person name="Han Y."/>
            <person name="Worley K."/>
            <person name="Muzny D."/>
            <person name="Gibbs R."/>
        </authorList>
    </citation>
    <scope>NUCLEOTIDE SEQUENCE</scope>
    <source>
        <strain evidence="3">HAZT.00-mixed</strain>
        <tissue evidence="3">Whole organism</tissue>
    </source>
</reference>
<dbReference type="OrthoDB" id="272077at2759"/>